<keyword evidence="4" id="KW-1185">Reference proteome</keyword>
<dbReference type="RefSeq" id="XP_033690606.1">
    <property type="nucleotide sequence ID" value="XM_033827409.1"/>
</dbReference>
<feature type="signal peptide" evidence="2">
    <location>
        <begin position="1"/>
        <end position="18"/>
    </location>
</feature>
<feature type="chain" id="PRO_5025581586" description="FAS1 domain-containing protein" evidence="2">
    <location>
        <begin position="19"/>
        <end position="172"/>
    </location>
</feature>
<feature type="compositionally biased region" description="Polar residues" evidence="1">
    <location>
        <begin position="107"/>
        <end position="116"/>
    </location>
</feature>
<dbReference type="OrthoDB" id="5419608at2759"/>
<sequence length="172" mass="16609">MLFKALVSLTALAAGASAQLDSSVQASVASVLLTAIPPESLQLALTNSASFSAELASSLSAGNTPEWYQALPSDVKTLLPQLYPASTPALTTALETTTPAATPSPTGAVSGSSSAPLNSTVISTVVSPTLGTTGGANSESTTGSTGGAPAYPTAVVGAGLAGALGFLGMLAL</sequence>
<dbReference type="AlphaFoldDB" id="A0A6A6J0C5"/>
<feature type="region of interest" description="Disordered" evidence="1">
    <location>
        <begin position="128"/>
        <end position="147"/>
    </location>
</feature>
<evidence type="ECO:0000313" key="3">
    <source>
        <dbReference type="EMBL" id="KAF2255602.1"/>
    </source>
</evidence>
<proteinExistence type="predicted"/>
<protein>
    <recommendedName>
        <fullName evidence="5">FAS1 domain-containing protein</fullName>
    </recommendedName>
</protein>
<keyword evidence="2" id="KW-0732">Signal</keyword>
<reference evidence="3" key="1">
    <citation type="journal article" date="2020" name="Stud. Mycol.">
        <title>101 Dothideomycetes genomes: a test case for predicting lifestyles and emergence of pathogens.</title>
        <authorList>
            <person name="Haridas S."/>
            <person name="Albert R."/>
            <person name="Binder M."/>
            <person name="Bloem J."/>
            <person name="Labutti K."/>
            <person name="Salamov A."/>
            <person name="Andreopoulos B."/>
            <person name="Baker S."/>
            <person name="Barry K."/>
            <person name="Bills G."/>
            <person name="Bluhm B."/>
            <person name="Cannon C."/>
            <person name="Castanera R."/>
            <person name="Culley D."/>
            <person name="Daum C."/>
            <person name="Ezra D."/>
            <person name="Gonzalez J."/>
            <person name="Henrissat B."/>
            <person name="Kuo A."/>
            <person name="Liang C."/>
            <person name="Lipzen A."/>
            <person name="Lutzoni F."/>
            <person name="Magnuson J."/>
            <person name="Mondo S."/>
            <person name="Nolan M."/>
            <person name="Ohm R."/>
            <person name="Pangilinan J."/>
            <person name="Park H.-J."/>
            <person name="Ramirez L."/>
            <person name="Alfaro M."/>
            <person name="Sun H."/>
            <person name="Tritt A."/>
            <person name="Yoshinaga Y."/>
            <person name="Zwiers L.-H."/>
            <person name="Turgeon B."/>
            <person name="Goodwin S."/>
            <person name="Spatafora J."/>
            <person name="Crous P."/>
            <person name="Grigoriev I."/>
        </authorList>
    </citation>
    <scope>NUCLEOTIDE SEQUENCE</scope>
    <source>
        <strain evidence="3">CBS 122368</strain>
    </source>
</reference>
<feature type="compositionally biased region" description="Polar residues" evidence="1">
    <location>
        <begin position="128"/>
        <end position="143"/>
    </location>
</feature>
<dbReference type="GeneID" id="54580739"/>
<evidence type="ECO:0008006" key="5">
    <source>
        <dbReference type="Google" id="ProtNLM"/>
    </source>
</evidence>
<feature type="compositionally biased region" description="Low complexity" evidence="1">
    <location>
        <begin position="97"/>
        <end position="106"/>
    </location>
</feature>
<gene>
    <name evidence="3" type="ORF">BU26DRAFT_512568</name>
</gene>
<evidence type="ECO:0000256" key="1">
    <source>
        <dbReference type="SAM" id="MobiDB-lite"/>
    </source>
</evidence>
<organism evidence="3 4">
    <name type="scientific">Trematosphaeria pertusa</name>
    <dbReference type="NCBI Taxonomy" id="390896"/>
    <lineage>
        <taxon>Eukaryota</taxon>
        <taxon>Fungi</taxon>
        <taxon>Dikarya</taxon>
        <taxon>Ascomycota</taxon>
        <taxon>Pezizomycotina</taxon>
        <taxon>Dothideomycetes</taxon>
        <taxon>Pleosporomycetidae</taxon>
        <taxon>Pleosporales</taxon>
        <taxon>Massarineae</taxon>
        <taxon>Trematosphaeriaceae</taxon>
        <taxon>Trematosphaeria</taxon>
    </lineage>
</organism>
<accession>A0A6A6J0C5</accession>
<dbReference type="Proteomes" id="UP000800094">
    <property type="component" value="Unassembled WGS sequence"/>
</dbReference>
<name>A0A6A6J0C5_9PLEO</name>
<feature type="region of interest" description="Disordered" evidence="1">
    <location>
        <begin position="97"/>
        <end position="116"/>
    </location>
</feature>
<dbReference type="EMBL" id="ML987189">
    <property type="protein sequence ID" value="KAF2255602.1"/>
    <property type="molecule type" value="Genomic_DNA"/>
</dbReference>
<evidence type="ECO:0000313" key="4">
    <source>
        <dbReference type="Proteomes" id="UP000800094"/>
    </source>
</evidence>
<evidence type="ECO:0000256" key="2">
    <source>
        <dbReference type="SAM" id="SignalP"/>
    </source>
</evidence>